<reference evidence="8 9" key="1">
    <citation type="journal article" date="2014" name="PLoS ONE">
        <title>De novo Genome Assembly of the Fungal Plant Pathogen Pyrenophora semeniperda.</title>
        <authorList>
            <person name="Soliai M.M."/>
            <person name="Meyer S.E."/>
            <person name="Udall J.A."/>
            <person name="Elzinga D.E."/>
            <person name="Hermansen R.A."/>
            <person name="Bodily P.M."/>
            <person name="Hart A.A."/>
            <person name="Coleman C.E."/>
        </authorList>
    </citation>
    <scope>NUCLEOTIDE SEQUENCE [LARGE SCALE GENOMIC DNA]</scope>
    <source>
        <strain evidence="8 9">CCB06</strain>
        <tissue evidence="8">Mycelium</tissue>
    </source>
</reference>
<dbReference type="FunFam" id="2.40.10.10:FF:000077">
    <property type="entry name" value="Predicted protein"/>
    <property type="match status" value="1"/>
</dbReference>
<evidence type="ECO:0000256" key="4">
    <source>
        <dbReference type="ARBA" id="ARBA00023157"/>
    </source>
</evidence>
<dbReference type="InterPro" id="IPR043504">
    <property type="entry name" value="Peptidase_S1_PA_chymotrypsin"/>
</dbReference>
<protein>
    <submittedName>
        <fullName evidence="8">Trypsin</fullName>
    </submittedName>
</protein>
<keyword evidence="1 5" id="KW-0645">Protease</keyword>
<dbReference type="EMBL" id="KE747840">
    <property type="protein sequence ID" value="RMZ73582.1"/>
    <property type="molecule type" value="Genomic_DNA"/>
</dbReference>
<evidence type="ECO:0000313" key="8">
    <source>
        <dbReference type="EMBL" id="RMZ73582.1"/>
    </source>
</evidence>
<evidence type="ECO:0000256" key="1">
    <source>
        <dbReference type="ARBA" id="ARBA00022670"/>
    </source>
</evidence>
<dbReference type="PANTHER" id="PTHR24252:SF7">
    <property type="entry name" value="HYALIN"/>
    <property type="match status" value="1"/>
</dbReference>
<dbReference type="InterPro" id="IPR009003">
    <property type="entry name" value="Peptidase_S1_PA"/>
</dbReference>
<keyword evidence="4" id="KW-1015">Disulfide bond</keyword>
<dbReference type="OrthoDB" id="6380398at2759"/>
<dbReference type="SMART" id="SM00020">
    <property type="entry name" value="Tryp_SPc"/>
    <property type="match status" value="1"/>
</dbReference>
<dbReference type="Proteomes" id="UP000265663">
    <property type="component" value="Unassembled WGS sequence"/>
</dbReference>
<feature type="domain" description="Peptidase S1" evidence="7">
    <location>
        <begin position="55"/>
        <end position="283"/>
    </location>
</feature>
<keyword evidence="3 5" id="KW-0720">Serine protease</keyword>
<dbReference type="InterPro" id="IPR018114">
    <property type="entry name" value="TRYPSIN_HIS"/>
</dbReference>
<evidence type="ECO:0000256" key="5">
    <source>
        <dbReference type="RuleBase" id="RU363034"/>
    </source>
</evidence>
<dbReference type="AlphaFoldDB" id="A0A3M7MGN6"/>
<dbReference type="Gene3D" id="2.40.10.10">
    <property type="entry name" value="Trypsin-like serine proteases"/>
    <property type="match status" value="2"/>
</dbReference>
<dbReference type="PROSITE" id="PS00135">
    <property type="entry name" value="TRYPSIN_SER"/>
    <property type="match status" value="1"/>
</dbReference>
<evidence type="ECO:0000256" key="2">
    <source>
        <dbReference type="ARBA" id="ARBA00022801"/>
    </source>
</evidence>
<dbReference type="InterPro" id="IPR033116">
    <property type="entry name" value="TRYPSIN_SER"/>
</dbReference>
<organism evidence="8 9">
    <name type="scientific">Pyrenophora seminiperda CCB06</name>
    <dbReference type="NCBI Taxonomy" id="1302712"/>
    <lineage>
        <taxon>Eukaryota</taxon>
        <taxon>Fungi</taxon>
        <taxon>Dikarya</taxon>
        <taxon>Ascomycota</taxon>
        <taxon>Pezizomycotina</taxon>
        <taxon>Dothideomycetes</taxon>
        <taxon>Pleosporomycetidae</taxon>
        <taxon>Pleosporales</taxon>
        <taxon>Pleosporineae</taxon>
        <taxon>Pleosporaceae</taxon>
        <taxon>Pyrenophora</taxon>
    </lineage>
</organism>
<dbReference type="GO" id="GO:0006508">
    <property type="term" value="P:proteolysis"/>
    <property type="evidence" value="ECO:0007669"/>
    <property type="project" value="UniProtKB-KW"/>
</dbReference>
<feature type="signal peptide" evidence="6">
    <location>
        <begin position="1"/>
        <end position="35"/>
    </location>
</feature>
<dbReference type="PANTHER" id="PTHR24252">
    <property type="entry name" value="ACROSIN-RELATED"/>
    <property type="match status" value="1"/>
</dbReference>
<keyword evidence="6" id="KW-0732">Signal</keyword>
<dbReference type="PRINTS" id="PR00722">
    <property type="entry name" value="CHYMOTRYPSIN"/>
</dbReference>
<evidence type="ECO:0000256" key="3">
    <source>
        <dbReference type="ARBA" id="ARBA00022825"/>
    </source>
</evidence>
<dbReference type="SUPFAM" id="SSF50494">
    <property type="entry name" value="Trypsin-like serine proteases"/>
    <property type="match status" value="1"/>
</dbReference>
<dbReference type="CDD" id="cd00190">
    <property type="entry name" value="Tryp_SPc"/>
    <property type="match status" value="1"/>
</dbReference>
<gene>
    <name evidence="8" type="ORF">GMOD_00008114</name>
</gene>
<dbReference type="GO" id="GO:0004252">
    <property type="term" value="F:serine-type endopeptidase activity"/>
    <property type="evidence" value="ECO:0007669"/>
    <property type="project" value="InterPro"/>
</dbReference>
<evidence type="ECO:0000256" key="6">
    <source>
        <dbReference type="SAM" id="SignalP"/>
    </source>
</evidence>
<name>A0A3M7MGN6_9PLEO</name>
<keyword evidence="2 5" id="KW-0378">Hydrolase</keyword>
<keyword evidence="9" id="KW-1185">Reference proteome</keyword>
<dbReference type="PROSITE" id="PS00134">
    <property type="entry name" value="TRYPSIN_HIS"/>
    <property type="match status" value="1"/>
</dbReference>
<proteinExistence type="predicted"/>
<evidence type="ECO:0000313" key="9">
    <source>
        <dbReference type="Proteomes" id="UP000265663"/>
    </source>
</evidence>
<feature type="chain" id="PRO_5018010621" evidence="6">
    <location>
        <begin position="36"/>
        <end position="283"/>
    </location>
</feature>
<sequence>MVIRPSRQSQQLTTSIFIMRFQSIIAFALPALALAVPTPQDPVDEFPADTPDEDIVGGTTAASGEFPYIASLQYGGQHLCGGSLINANTVVTAAHCSVSSVIGSGTSNLKIRLGSLSRTSGGTLVSVSQVIVHPNYKSSSQDYDIAIWKLATSVPASGTIGYVNLASSGSDPAAGSTVTVAGWGTLSSGGSSPNALYKVSVPIVSRTSCRSSYGTSSITNNMVCAGLAAGGKDSCQGDSGGPLVDASKTLVGIVSFGQGCAQPNFPGVYSRVSTLLAFVQQYD</sequence>
<dbReference type="Pfam" id="PF00089">
    <property type="entry name" value="Trypsin"/>
    <property type="match status" value="1"/>
</dbReference>
<dbReference type="InterPro" id="IPR001314">
    <property type="entry name" value="Peptidase_S1A"/>
</dbReference>
<dbReference type="PROSITE" id="PS50240">
    <property type="entry name" value="TRYPSIN_DOM"/>
    <property type="match status" value="1"/>
</dbReference>
<evidence type="ECO:0000259" key="7">
    <source>
        <dbReference type="PROSITE" id="PS50240"/>
    </source>
</evidence>
<accession>A0A3M7MGN6</accession>
<dbReference type="InterPro" id="IPR001254">
    <property type="entry name" value="Trypsin_dom"/>
</dbReference>